<dbReference type="AlphaFoldDB" id="A0A0B6Y5R2"/>
<reference evidence="2" key="1">
    <citation type="submission" date="2014-12" db="EMBL/GenBank/DDBJ databases">
        <title>Insight into the proteome of Arion vulgaris.</title>
        <authorList>
            <person name="Aradska J."/>
            <person name="Bulat T."/>
            <person name="Smidak R."/>
            <person name="Sarate P."/>
            <person name="Gangsoo J."/>
            <person name="Sialana F."/>
            <person name="Bilban M."/>
            <person name="Lubec G."/>
        </authorList>
    </citation>
    <scope>NUCLEOTIDE SEQUENCE</scope>
    <source>
        <tissue evidence="2">Skin</tissue>
    </source>
</reference>
<feature type="region of interest" description="Disordered" evidence="1">
    <location>
        <begin position="26"/>
        <end position="55"/>
    </location>
</feature>
<gene>
    <name evidence="2" type="primary">ORF14019</name>
</gene>
<sequence length="55" mass="6494">IKWFSHINRLSTGDALQRSLLSDTVDTKQKVDHRNNRGKERHHVRLSSSWETKHS</sequence>
<organism evidence="2">
    <name type="scientific">Arion vulgaris</name>
    <dbReference type="NCBI Taxonomy" id="1028688"/>
    <lineage>
        <taxon>Eukaryota</taxon>
        <taxon>Metazoa</taxon>
        <taxon>Spiralia</taxon>
        <taxon>Lophotrochozoa</taxon>
        <taxon>Mollusca</taxon>
        <taxon>Gastropoda</taxon>
        <taxon>Heterobranchia</taxon>
        <taxon>Euthyneura</taxon>
        <taxon>Panpulmonata</taxon>
        <taxon>Eupulmonata</taxon>
        <taxon>Stylommatophora</taxon>
        <taxon>Helicina</taxon>
        <taxon>Arionoidea</taxon>
        <taxon>Arionidae</taxon>
        <taxon>Arion</taxon>
    </lineage>
</organism>
<feature type="compositionally biased region" description="Basic and acidic residues" evidence="1">
    <location>
        <begin position="26"/>
        <end position="38"/>
    </location>
</feature>
<feature type="compositionally biased region" description="Polar residues" evidence="1">
    <location>
        <begin position="46"/>
        <end position="55"/>
    </location>
</feature>
<proteinExistence type="predicted"/>
<feature type="non-terminal residue" evidence="2">
    <location>
        <position position="1"/>
    </location>
</feature>
<accession>A0A0B6Y5R2</accession>
<evidence type="ECO:0000313" key="2">
    <source>
        <dbReference type="EMBL" id="CEK51657.1"/>
    </source>
</evidence>
<evidence type="ECO:0000256" key="1">
    <source>
        <dbReference type="SAM" id="MobiDB-lite"/>
    </source>
</evidence>
<dbReference type="EMBL" id="HACG01004792">
    <property type="protein sequence ID" value="CEK51657.1"/>
    <property type="molecule type" value="Transcribed_RNA"/>
</dbReference>
<name>A0A0B6Y5R2_9EUPU</name>
<protein>
    <submittedName>
        <fullName evidence="2">Uncharacterized protein</fullName>
    </submittedName>
</protein>